<protein>
    <submittedName>
        <fullName evidence="1">Type II secretory pathway, pullulanase PulA</fullName>
    </submittedName>
</protein>
<organism evidence="1 2">
    <name type="scientific">Brevirhabdus pacifica</name>
    <dbReference type="NCBI Taxonomy" id="1267768"/>
    <lineage>
        <taxon>Bacteria</taxon>
        <taxon>Pseudomonadati</taxon>
        <taxon>Pseudomonadota</taxon>
        <taxon>Alphaproteobacteria</taxon>
        <taxon>Rhodobacterales</taxon>
        <taxon>Paracoccaceae</taxon>
        <taxon>Brevirhabdus</taxon>
    </lineage>
</organism>
<dbReference type="GO" id="GO:0016020">
    <property type="term" value="C:membrane"/>
    <property type="evidence" value="ECO:0007669"/>
    <property type="project" value="InterPro"/>
</dbReference>
<dbReference type="Proteomes" id="UP000187266">
    <property type="component" value="Chromosome"/>
</dbReference>
<sequence length="215" mass="24740">MIISPGLRYIFVHVPKTGGTSLALALEARAMADDILIGDTPKARRRRHRLRGAVSNGRIWKHSTLADIDPWISAAQIAESRVFTIVRNPYERVLSYYHWARAQSFDHPVVRLAREVDFATFLHDRQVGDSFRNAPFASYVTDARGVERCDLYLRLERIDTDLSKLENLLDLRLAPLPVANRSDRPADHRAAYGPAERRRLEEICKHDLENFDYDF</sequence>
<reference evidence="1 2" key="1">
    <citation type="submission" date="2017-01" db="EMBL/GenBank/DDBJ databases">
        <title>Genomic analysis of Xuhuaishuia manganoxidans DY6-4.</title>
        <authorList>
            <person name="Wang X."/>
        </authorList>
    </citation>
    <scope>NUCLEOTIDE SEQUENCE [LARGE SCALE GENOMIC DNA]</scope>
    <source>
        <strain evidence="1 2">DY6-4</strain>
    </source>
</reference>
<dbReference type="RefSeq" id="WP_076980300.1">
    <property type="nucleotide sequence ID" value="NZ_CP019124.1"/>
</dbReference>
<dbReference type="Gene3D" id="3.40.50.300">
    <property type="entry name" value="P-loop containing nucleotide triphosphate hydrolases"/>
    <property type="match status" value="1"/>
</dbReference>
<accession>A0A2M9D4T1</accession>
<dbReference type="InterPro" id="IPR005331">
    <property type="entry name" value="Sulfotransferase"/>
</dbReference>
<dbReference type="GO" id="GO:0008146">
    <property type="term" value="F:sulfotransferase activity"/>
    <property type="evidence" value="ECO:0007669"/>
    <property type="project" value="InterPro"/>
</dbReference>
<accession>A0A1U7DJX4</accession>
<dbReference type="SUPFAM" id="SSF52540">
    <property type="entry name" value="P-loop containing nucleoside triphosphate hydrolases"/>
    <property type="match status" value="1"/>
</dbReference>
<keyword evidence="2" id="KW-1185">Reference proteome</keyword>
<dbReference type="InterPro" id="IPR027417">
    <property type="entry name" value="P-loop_NTPase"/>
</dbReference>
<dbReference type="AlphaFoldDB" id="A0A1U7DJX4"/>
<evidence type="ECO:0000313" key="2">
    <source>
        <dbReference type="Proteomes" id="UP000187266"/>
    </source>
</evidence>
<proteinExistence type="predicted"/>
<dbReference type="OrthoDB" id="288532at2"/>
<dbReference type="STRING" id="1267768.BV394_11565"/>
<dbReference type="EMBL" id="CP019124">
    <property type="protein sequence ID" value="APX90282.1"/>
    <property type="molecule type" value="Genomic_DNA"/>
</dbReference>
<dbReference type="Pfam" id="PF03567">
    <property type="entry name" value="Sulfotransfer_2"/>
    <property type="match status" value="1"/>
</dbReference>
<evidence type="ECO:0000313" key="1">
    <source>
        <dbReference type="EMBL" id="APX90282.1"/>
    </source>
</evidence>
<gene>
    <name evidence="1" type="ORF">BV394_11565</name>
</gene>
<name>A0A1U7DJX4_9RHOB</name>